<dbReference type="InterPro" id="IPR008979">
    <property type="entry name" value="Galactose-bd-like_sf"/>
</dbReference>
<evidence type="ECO:0000256" key="3">
    <source>
        <dbReference type="SAM" id="MobiDB-lite"/>
    </source>
</evidence>
<dbReference type="PANTHER" id="PTHR43817:SF1">
    <property type="entry name" value="HYDROLASE, FAMILY 43, PUTATIVE (AFU_ORTHOLOGUE AFUA_3G01660)-RELATED"/>
    <property type="match status" value="1"/>
</dbReference>
<keyword evidence="1 4" id="KW-0732">Signal</keyword>
<evidence type="ECO:0000256" key="4">
    <source>
        <dbReference type="SAM" id="SignalP"/>
    </source>
</evidence>
<protein>
    <submittedName>
        <fullName evidence="5">Glycoside hydrolase</fullName>
    </submittedName>
</protein>
<dbReference type="RefSeq" id="WP_254295498.1">
    <property type="nucleotide sequence ID" value="NZ_JAMLDX010000016.1"/>
</dbReference>
<evidence type="ECO:0000313" key="5">
    <source>
        <dbReference type="EMBL" id="MCP3732238.1"/>
    </source>
</evidence>
<feature type="signal peptide" evidence="4">
    <location>
        <begin position="1"/>
        <end position="29"/>
    </location>
</feature>
<name>A0A9X2KQX0_9SPHN</name>
<gene>
    <name evidence="5" type="ORF">M9978_17595</name>
</gene>
<dbReference type="Gene3D" id="2.60.120.260">
    <property type="entry name" value="Galactose-binding domain-like"/>
    <property type="match status" value="1"/>
</dbReference>
<dbReference type="SUPFAM" id="SSF49785">
    <property type="entry name" value="Galactose-binding domain-like"/>
    <property type="match status" value="1"/>
</dbReference>
<dbReference type="Proteomes" id="UP001139451">
    <property type="component" value="Unassembled WGS sequence"/>
</dbReference>
<evidence type="ECO:0000256" key="1">
    <source>
        <dbReference type="ARBA" id="ARBA00022729"/>
    </source>
</evidence>
<sequence length="1132" mass="123410">MSHISARGVLLSSVPLLLLTAAAAGQTSAAPDAPEQSSERLSVPSLETGFRDPPNAARPRVWWHWMNGNITKEGIRKDLEWMKRAGIGGLQNFDAALNTPQVVDKRISYMTPEWKAAFKYSAELAQKLDLELAIAASPGWSETGGPWVPPEDGIKKLVWSQTDVQGGRIRVKLPAPPTTTGPYMDIRAASKMASGGDAPRPELYRDVAVFAYPLSPDPARAIATVSNLGRPLDAAALSDGRFGTSVAVQRDGLGGEGTVEFDYGAPATIRSATVALEGTGRTAFTPIDLLPVLEAQTSAGSWTKVAELAFTADIPTTASFAPVTASRFRIRFQPVRVQLTSERLNAYPGAITSTYRPPAPPSRTINLAEASLSTAPRVDRFEAKAGFSVARDYYALEGAAPGREPGVPRDRVIELTDRMRPDGSLDWTAPAGRWRITRLGWSLTGTLNHPATAEATGLEVDKLDGAAVTRYLDTYLAMFRETVGPDLFGDKGLRAILTDSLEAGAFNWTPEFRARFKAMRGYDLGPFLPALTGTIVGSRAETDLFLYDYRRTIAELLTSQHYGTIARIARRNGLTVYGEALEVARPSLGDDMAMRSHTDVPMAAMWTYKGGGPRSTFLADMKGAASVAHIYGQNLVGAESLTSGMNYWAHAPGDLKPVIDLEFAYGVNRPVIHTSVHQPVERKPGLSLLVFGQFFNRHETWAEMARPWMDYVARSSFLLQRGRYHADLAYFFGEEAPLTALYAERQPKDAPKRYPYDFINGAALRDQVHVQDGELVARGGTRYRAIYLGGSSYRLTLATLLRLEELVAAGATLIGMPPVSSPSLSDDPSSWRSARDRLWGERAGTIDRGRVIASSDAENGLEAIGLRPDVEFLNPQANVLFLHRTSRTDDAEIYFLTNRQDARLNSRARFRVAGKQPELWRADTGAIEPLKHRSDGDSTIVDLDMAPKDAFFVVFRGEGQARVSSQSAVPGRVLRQLQTPWTVNFEPGRGAPTSMRMHRLASLTQSRDPGVRYFSGVATYTSSFDLPASYRAGDPLWLDMGQVGEVAEVRINGRPAGIAWKAPYRLAIGDAVRAGRNEVEIHVANLWLNRLIGDAQPGANKVGFTSLPTFGPDAPLRESGLMGPVTVLAPAR</sequence>
<feature type="region of interest" description="Disordered" evidence="3">
    <location>
        <begin position="28"/>
        <end position="52"/>
    </location>
</feature>
<feature type="chain" id="PRO_5040838293" evidence="4">
    <location>
        <begin position="30"/>
        <end position="1132"/>
    </location>
</feature>
<keyword evidence="6" id="KW-1185">Reference proteome</keyword>
<dbReference type="GO" id="GO:0016787">
    <property type="term" value="F:hydrolase activity"/>
    <property type="evidence" value="ECO:0007669"/>
    <property type="project" value="UniProtKB-KW"/>
</dbReference>
<proteinExistence type="predicted"/>
<dbReference type="EMBL" id="JAMLDX010000016">
    <property type="protein sequence ID" value="MCP3732238.1"/>
    <property type="molecule type" value="Genomic_DNA"/>
</dbReference>
<evidence type="ECO:0000256" key="2">
    <source>
        <dbReference type="ARBA" id="ARBA00022801"/>
    </source>
</evidence>
<comment type="caution">
    <text evidence="5">The sequence shown here is derived from an EMBL/GenBank/DDBJ whole genome shotgun (WGS) entry which is preliminary data.</text>
</comment>
<reference evidence="5" key="1">
    <citation type="submission" date="2022-05" db="EMBL/GenBank/DDBJ databases">
        <title>Sphingomonas sp. strain MG17 Genome sequencing and assembly.</title>
        <authorList>
            <person name="Kim I."/>
        </authorList>
    </citation>
    <scope>NUCLEOTIDE SEQUENCE</scope>
    <source>
        <strain evidence="5">MG17</strain>
    </source>
</reference>
<dbReference type="PANTHER" id="PTHR43817">
    <property type="entry name" value="GLYCOSYL HYDROLASE"/>
    <property type="match status" value="1"/>
</dbReference>
<organism evidence="5 6">
    <name type="scientific">Sphingomonas tagetis</name>
    <dbReference type="NCBI Taxonomy" id="2949092"/>
    <lineage>
        <taxon>Bacteria</taxon>
        <taxon>Pseudomonadati</taxon>
        <taxon>Pseudomonadota</taxon>
        <taxon>Alphaproteobacteria</taxon>
        <taxon>Sphingomonadales</taxon>
        <taxon>Sphingomonadaceae</taxon>
        <taxon>Sphingomonas</taxon>
    </lineage>
</organism>
<keyword evidence="2 5" id="KW-0378">Hydrolase</keyword>
<accession>A0A9X2KQX0</accession>
<evidence type="ECO:0000313" key="6">
    <source>
        <dbReference type="Proteomes" id="UP001139451"/>
    </source>
</evidence>
<dbReference type="AlphaFoldDB" id="A0A9X2KQX0"/>
<dbReference type="Pfam" id="PF17132">
    <property type="entry name" value="Glyco_hydro_106"/>
    <property type="match status" value="1"/>
</dbReference>
<dbReference type="NCBIfam" id="NF045579">
    <property type="entry name" value="rhamnoside_JR"/>
    <property type="match status" value="1"/>
</dbReference>